<gene>
    <name evidence="2" type="ORF">PML95_09890</name>
</gene>
<dbReference type="Proteomes" id="UP001179600">
    <property type="component" value="Chromosome"/>
</dbReference>
<reference evidence="2" key="1">
    <citation type="submission" date="2023-01" db="EMBL/GenBank/DDBJ databases">
        <title>Oxazolidinone resistance genes in florfenicol resistant enterococci from beef cattle and veal calves at slaughter.</title>
        <authorList>
            <person name="Biggel M."/>
        </authorList>
    </citation>
    <scope>NUCLEOTIDE SEQUENCE</scope>
    <source>
        <strain evidence="2">K204-1</strain>
    </source>
</reference>
<keyword evidence="2" id="KW-0012">Acyltransferase</keyword>
<dbReference type="RefSeq" id="WP_126760741.1">
    <property type="nucleotide sequence ID" value="NZ_CP116507.1"/>
</dbReference>
<evidence type="ECO:0000313" key="2">
    <source>
        <dbReference type="EMBL" id="WCG22680.1"/>
    </source>
</evidence>
<proteinExistence type="predicted"/>
<dbReference type="EC" id="2.3.1.-" evidence="2"/>
<dbReference type="GO" id="GO:0004343">
    <property type="term" value="F:glucosamine 6-phosphate N-acetyltransferase activity"/>
    <property type="evidence" value="ECO:0007669"/>
    <property type="project" value="TreeGrafter"/>
</dbReference>
<dbReference type="PANTHER" id="PTHR13355:SF11">
    <property type="entry name" value="GLUCOSAMINE 6-PHOSPHATE N-ACETYLTRANSFERASE"/>
    <property type="match status" value="1"/>
</dbReference>
<dbReference type="SUPFAM" id="SSF55729">
    <property type="entry name" value="Acyl-CoA N-acyltransferases (Nat)"/>
    <property type="match status" value="1"/>
</dbReference>
<organism evidence="2 3">
    <name type="scientific">Vagococcus lutrae</name>
    <dbReference type="NCBI Taxonomy" id="81947"/>
    <lineage>
        <taxon>Bacteria</taxon>
        <taxon>Bacillati</taxon>
        <taxon>Bacillota</taxon>
        <taxon>Bacilli</taxon>
        <taxon>Lactobacillales</taxon>
        <taxon>Enterococcaceae</taxon>
        <taxon>Vagococcus</taxon>
    </lineage>
</organism>
<dbReference type="EMBL" id="CP116507">
    <property type="protein sequence ID" value="WCG22680.1"/>
    <property type="molecule type" value="Genomic_DNA"/>
</dbReference>
<dbReference type="Pfam" id="PF13673">
    <property type="entry name" value="Acetyltransf_10"/>
    <property type="match status" value="1"/>
</dbReference>
<sequence length="145" mass="16890">MIYHIEHTDTIISPIYQDALTLRKIIFVEEQNVPLSIEIDAFEKHCRHFVLYHDETPLATCRSLPLENAQLKLQRMAVKKEYRGQHIGSYLLNHVIQDAQNEGYHSIILGAQEHAVPFYQALGFNICSPRYMDANIPHFDMKKEI</sequence>
<dbReference type="InterPro" id="IPR039143">
    <property type="entry name" value="GNPNAT1-like"/>
</dbReference>
<evidence type="ECO:0000313" key="3">
    <source>
        <dbReference type="Proteomes" id="UP001179600"/>
    </source>
</evidence>
<dbReference type="InterPro" id="IPR000182">
    <property type="entry name" value="GNAT_dom"/>
</dbReference>
<dbReference type="CDD" id="cd04301">
    <property type="entry name" value="NAT_SF"/>
    <property type="match status" value="1"/>
</dbReference>
<protein>
    <submittedName>
        <fullName evidence="2">GNAT family N-acetyltransferase</fullName>
        <ecNumber evidence="2">2.3.1.-</ecNumber>
    </submittedName>
</protein>
<name>A0AAE9XII2_9ENTE</name>
<evidence type="ECO:0000259" key="1">
    <source>
        <dbReference type="PROSITE" id="PS51186"/>
    </source>
</evidence>
<feature type="domain" description="N-acetyltransferase" evidence="1">
    <location>
        <begin position="10"/>
        <end position="145"/>
    </location>
</feature>
<dbReference type="Gene3D" id="3.40.630.30">
    <property type="match status" value="1"/>
</dbReference>
<dbReference type="PANTHER" id="PTHR13355">
    <property type="entry name" value="GLUCOSAMINE 6-PHOSPHATE N-ACETYLTRANSFERASE"/>
    <property type="match status" value="1"/>
</dbReference>
<keyword evidence="2" id="KW-0808">Transferase</keyword>
<dbReference type="InterPro" id="IPR016181">
    <property type="entry name" value="Acyl_CoA_acyltransferase"/>
</dbReference>
<dbReference type="PROSITE" id="PS51186">
    <property type="entry name" value="GNAT"/>
    <property type="match status" value="1"/>
</dbReference>
<accession>A0AAE9XII2</accession>
<dbReference type="AlphaFoldDB" id="A0AAE9XII2"/>